<keyword evidence="3" id="KW-1185">Reference proteome</keyword>
<dbReference type="Proteomes" id="UP000254978">
    <property type="component" value="Unassembled WGS sequence"/>
</dbReference>
<reference evidence="2 3" key="1">
    <citation type="submission" date="2018-06" db="EMBL/GenBank/DDBJ databases">
        <authorList>
            <consortium name="Pathogen Informatics"/>
            <person name="Doyle S."/>
        </authorList>
    </citation>
    <scope>NUCLEOTIDE SEQUENCE [LARGE SCALE GENOMIC DNA]</scope>
    <source>
        <strain evidence="2 3">NCTC10821</strain>
    </source>
</reference>
<proteinExistence type="predicted"/>
<dbReference type="EMBL" id="UGQT01000008">
    <property type="protein sequence ID" value="SUE94947.1"/>
    <property type="molecule type" value="Genomic_DNA"/>
</dbReference>
<dbReference type="InterPro" id="IPR041642">
    <property type="entry name" value="KstR_C"/>
</dbReference>
<dbReference type="Pfam" id="PF17925">
    <property type="entry name" value="TetR_C_20"/>
    <property type="match status" value="1"/>
</dbReference>
<evidence type="ECO:0000259" key="1">
    <source>
        <dbReference type="Pfam" id="PF17925"/>
    </source>
</evidence>
<evidence type="ECO:0000313" key="3">
    <source>
        <dbReference type="Proteomes" id="UP000254978"/>
    </source>
</evidence>
<evidence type="ECO:0000313" key="2">
    <source>
        <dbReference type="EMBL" id="SUE94947.1"/>
    </source>
</evidence>
<feature type="domain" description="HTH-type transcriptional repressor KstR C-terminal" evidence="1">
    <location>
        <begin position="18"/>
        <end position="83"/>
    </location>
</feature>
<name>A0A379PJ84_9MYCO</name>
<dbReference type="Gene3D" id="1.10.357.10">
    <property type="entry name" value="Tetracycline Repressor, domain 2"/>
    <property type="match status" value="1"/>
</dbReference>
<accession>A0A379PJ84</accession>
<gene>
    <name evidence="2" type="primary">kstR_6</name>
    <name evidence="2" type="ORF">NCTC10821_06246</name>
</gene>
<protein>
    <submittedName>
        <fullName evidence="2">TetR family transcriptional regulator</fullName>
    </submittedName>
</protein>
<sequence length="95" mass="10534">MADDGHDTGLRSRRYPRRAELDRAADEIQILLARTLRGGEPTPTDLHVAGIISDIWLANLVAFSGHRATAADTRDRIDRATRRVVTSAARPAVYR</sequence>
<organism evidence="2 3">
    <name type="scientific">Mycolicibacterium tokaiense</name>
    <dbReference type="NCBI Taxonomy" id="39695"/>
    <lineage>
        <taxon>Bacteria</taxon>
        <taxon>Bacillati</taxon>
        <taxon>Actinomycetota</taxon>
        <taxon>Actinomycetes</taxon>
        <taxon>Mycobacteriales</taxon>
        <taxon>Mycobacteriaceae</taxon>
        <taxon>Mycolicibacterium</taxon>
    </lineage>
</organism>
<dbReference type="AlphaFoldDB" id="A0A379PJ84"/>